<dbReference type="InterPro" id="IPR036390">
    <property type="entry name" value="WH_DNA-bd_sf"/>
</dbReference>
<organism evidence="5 6">
    <name type="scientific">Candidatus Defluviibacterium haderslevense</name>
    <dbReference type="NCBI Taxonomy" id="2981993"/>
    <lineage>
        <taxon>Bacteria</taxon>
        <taxon>Pseudomonadati</taxon>
        <taxon>Bacteroidota</taxon>
        <taxon>Saprospiria</taxon>
        <taxon>Saprospirales</taxon>
        <taxon>Saprospiraceae</taxon>
        <taxon>Candidatus Defluviibacterium</taxon>
    </lineage>
</organism>
<evidence type="ECO:0000256" key="2">
    <source>
        <dbReference type="ARBA" id="ARBA00023015"/>
    </source>
</evidence>
<dbReference type="Pfam" id="PF03965">
    <property type="entry name" value="Penicillinase_R"/>
    <property type="match status" value="1"/>
</dbReference>
<dbReference type="InterPro" id="IPR036388">
    <property type="entry name" value="WH-like_DNA-bd_sf"/>
</dbReference>
<keyword evidence="4" id="KW-0804">Transcription</keyword>
<keyword evidence="3" id="KW-0238">DNA-binding</keyword>
<dbReference type="EMBL" id="JADKFW010000018">
    <property type="protein sequence ID" value="MBK9719316.1"/>
    <property type="molecule type" value="Genomic_DNA"/>
</dbReference>
<dbReference type="InterPro" id="IPR005650">
    <property type="entry name" value="BlaI_family"/>
</dbReference>
<dbReference type="AlphaFoldDB" id="A0A9D7SDB7"/>
<dbReference type="Gene3D" id="1.10.10.10">
    <property type="entry name" value="Winged helix-like DNA-binding domain superfamily/Winged helix DNA-binding domain"/>
    <property type="match status" value="1"/>
</dbReference>
<sequence length="130" mass="15234">MKSINMLTPGEENIIQIIWKIGPCTMSQIMEYFRNHQLDDNIPAPTTVSTFLRILVDKKYLNFKAYGKTYEYFAIVSKNQYAAMKIKSMIKHYFSNKPEELVSFLVTEEKLTEVEINKLLSQLKDKSKKK</sequence>
<dbReference type="GO" id="GO:0045892">
    <property type="term" value="P:negative regulation of DNA-templated transcription"/>
    <property type="evidence" value="ECO:0007669"/>
    <property type="project" value="InterPro"/>
</dbReference>
<name>A0A9D7SDB7_9BACT</name>
<reference evidence="5 6" key="1">
    <citation type="submission" date="2020-10" db="EMBL/GenBank/DDBJ databases">
        <title>Connecting structure to function with the recovery of over 1000 high-quality activated sludge metagenome-assembled genomes encoding full-length rRNA genes using long-read sequencing.</title>
        <authorList>
            <person name="Singleton C.M."/>
            <person name="Petriglieri F."/>
            <person name="Kristensen J.M."/>
            <person name="Kirkegaard R.H."/>
            <person name="Michaelsen T.Y."/>
            <person name="Andersen M.H."/>
            <person name="Karst S.M."/>
            <person name="Dueholm M.S."/>
            <person name="Nielsen P.H."/>
            <person name="Albertsen M."/>
        </authorList>
    </citation>
    <scope>NUCLEOTIDE SEQUENCE [LARGE SCALE GENOMIC DNA]</scope>
    <source>
        <strain evidence="5">Ribe_18-Q3-R11-54_BAT3C.373</strain>
    </source>
</reference>
<evidence type="ECO:0000313" key="6">
    <source>
        <dbReference type="Proteomes" id="UP000808349"/>
    </source>
</evidence>
<evidence type="ECO:0000256" key="4">
    <source>
        <dbReference type="ARBA" id="ARBA00023163"/>
    </source>
</evidence>
<evidence type="ECO:0000313" key="5">
    <source>
        <dbReference type="EMBL" id="MBK9719316.1"/>
    </source>
</evidence>
<accession>A0A9D7SDB7</accession>
<evidence type="ECO:0000256" key="3">
    <source>
        <dbReference type="ARBA" id="ARBA00023125"/>
    </source>
</evidence>
<dbReference type="Proteomes" id="UP000808349">
    <property type="component" value="Unassembled WGS sequence"/>
</dbReference>
<comment type="caution">
    <text evidence="5">The sequence shown here is derived from an EMBL/GenBank/DDBJ whole genome shotgun (WGS) entry which is preliminary data.</text>
</comment>
<dbReference type="PIRSF" id="PIRSF019455">
    <property type="entry name" value="CopR_AtkY"/>
    <property type="match status" value="1"/>
</dbReference>
<dbReference type="SUPFAM" id="SSF46785">
    <property type="entry name" value="Winged helix' DNA-binding domain"/>
    <property type="match status" value="1"/>
</dbReference>
<proteinExistence type="inferred from homology"/>
<dbReference type="Gene3D" id="1.10.4040.10">
    <property type="entry name" value="Penicillinase repressor domain"/>
    <property type="match status" value="1"/>
</dbReference>
<protein>
    <submittedName>
        <fullName evidence="5">BlaI/MecI/CopY family transcriptional regulator</fullName>
    </submittedName>
</protein>
<keyword evidence="2" id="KW-0805">Transcription regulation</keyword>
<dbReference type="GO" id="GO:0003677">
    <property type="term" value="F:DNA binding"/>
    <property type="evidence" value="ECO:0007669"/>
    <property type="project" value="UniProtKB-KW"/>
</dbReference>
<evidence type="ECO:0000256" key="1">
    <source>
        <dbReference type="ARBA" id="ARBA00011046"/>
    </source>
</evidence>
<comment type="similarity">
    <text evidence="1">Belongs to the BlaI transcriptional regulatory family.</text>
</comment>
<gene>
    <name evidence="5" type="ORF">IPO85_17735</name>
</gene>